<evidence type="ECO:0000256" key="5">
    <source>
        <dbReference type="ARBA" id="ARBA00023136"/>
    </source>
</evidence>
<feature type="domain" description="GtrA/DPMS transmembrane" evidence="7">
    <location>
        <begin position="11"/>
        <end position="145"/>
    </location>
</feature>
<accession>A0A2U9IN71</accession>
<gene>
    <name evidence="8" type="ORF">DFR86_07750</name>
</gene>
<dbReference type="OrthoDB" id="44002at2157"/>
<keyword evidence="4 6" id="KW-1133">Transmembrane helix</keyword>
<dbReference type="Proteomes" id="UP000248410">
    <property type="component" value="Chromosome"/>
</dbReference>
<protein>
    <submittedName>
        <fullName evidence="8">GtrA family protein</fullName>
    </submittedName>
</protein>
<evidence type="ECO:0000259" key="7">
    <source>
        <dbReference type="Pfam" id="PF04138"/>
    </source>
</evidence>
<dbReference type="KEGG" id="asul:DFR86_07750"/>
<evidence type="ECO:0000256" key="3">
    <source>
        <dbReference type="ARBA" id="ARBA00022692"/>
    </source>
</evidence>
<feature type="transmembrane region" description="Helical" evidence="6">
    <location>
        <begin position="36"/>
        <end position="54"/>
    </location>
</feature>
<comment type="subcellular location">
    <subcellularLocation>
        <location evidence="1">Membrane</location>
        <topology evidence="1">Multi-pass membrane protein</topology>
    </subcellularLocation>
</comment>
<feature type="transmembrane region" description="Helical" evidence="6">
    <location>
        <begin position="75"/>
        <end position="98"/>
    </location>
</feature>
<dbReference type="InterPro" id="IPR051401">
    <property type="entry name" value="GtrA_CellWall_Glycosyl"/>
</dbReference>
<comment type="similarity">
    <text evidence="2">Belongs to the GtrA family.</text>
</comment>
<evidence type="ECO:0000256" key="2">
    <source>
        <dbReference type="ARBA" id="ARBA00009399"/>
    </source>
</evidence>
<dbReference type="GO" id="GO:0005886">
    <property type="term" value="C:plasma membrane"/>
    <property type="evidence" value="ECO:0007669"/>
    <property type="project" value="TreeGrafter"/>
</dbReference>
<dbReference type="GO" id="GO:0000271">
    <property type="term" value="P:polysaccharide biosynthetic process"/>
    <property type="evidence" value="ECO:0007669"/>
    <property type="project" value="InterPro"/>
</dbReference>
<feature type="transmembrane region" description="Helical" evidence="6">
    <location>
        <begin position="12"/>
        <end position="30"/>
    </location>
</feature>
<dbReference type="InterPro" id="IPR007267">
    <property type="entry name" value="GtrA_DPMS_TM"/>
</dbReference>
<keyword evidence="5 6" id="KW-0472">Membrane</keyword>
<dbReference type="Pfam" id="PF04138">
    <property type="entry name" value="GtrA_DPMS_TM"/>
    <property type="match status" value="1"/>
</dbReference>
<dbReference type="EMBL" id="CP029288">
    <property type="protein sequence ID" value="AWR97452.1"/>
    <property type="molecule type" value="Genomic_DNA"/>
</dbReference>
<evidence type="ECO:0000313" key="8">
    <source>
        <dbReference type="EMBL" id="AWR97452.1"/>
    </source>
</evidence>
<evidence type="ECO:0000313" key="9">
    <source>
        <dbReference type="Proteomes" id="UP000248410"/>
    </source>
</evidence>
<sequence>MMIVIDPKLLKFLIVGGAGVIVNDGVFVLASKIIPIVYSLALGIEISVLFNFMLNDIWTFSKYRKGKFYKRLLKFHVSSYSGGIVQYVVVILLLIILLHSSISEIVLLLFFSYIKLKSLYLAAINFVGIVFAFAVRFITSLKYVWG</sequence>
<keyword evidence="9" id="KW-1185">Reference proteome</keyword>
<evidence type="ECO:0000256" key="1">
    <source>
        <dbReference type="ARBA" id="ARBA00004141"/>
    </source>
</evidence>
<evidence type="ECO:0000256" key="6">
    <source>
        <dbReference type="SAM" id="Phobius"/>
    </source>
</evidence>
<dbReference type="PANTHER" id="PTHR38459:SF1">
    <property type="entry name" value="PROPHAGE BACTOPRENOL-LINKED GLUCOSE TRANSLOCASE HOMOLOG"/>
    <property type="match status" value="1"/>
</dbReference>
<keyword evidence="3 6" id="KW-0812">Transmembrane</keyword>
<name>A0A2U9IN71_9CREN</name>
<organism evidence="8 9">
    <name type="scientific">Acidianus sulfidivorans JP7</name>
    <dbReference type="NCBI Taxonomy" id="619593"/>
    <lineage>
        <taxon>Archaea</taxon>
        <taxon>Thermoproteota</taxon>
        <taxon>Thermoprotei</taxon>
        <taxon>Sulfolobales</taxon>
        <taxon>Sulfolobaceae</taxon>
        <taxon>Acidianus</taxon>
    </lineage>
</organism>
<reference evidence="8 9" key="1">
    <citation type="submission" date="2018-05" db="EMBL/GenBank/DDBJ databases">
        <title>Complete Genome Sequences of Extremely Thermoacidophilic, Metal-Mobilizing Type-Strain Members of the Archaeal Family Sulfolobaceae: Acidianus brierleyi DSM-1651T, Acidianus sulfidivorans DSM-18786T, Metallosphaera hakonensis DSM-7519T, and Metallosphaera prunae DSM-10039T.</title>
        <authorList>
            <person name="Counts J.A."/>
            <person name="Kelly R.M."/>
        </authorList>
    </citation>
    <scope>NUCLEOTIDE SEQUENCE [LARGE SCALE GENOMIC DNA]</scope>
    <source>
        <strain evidence="8 9">JP7</strain>
    </source>
</reference>
<feature type="transmembrane region" description="Helical" evidence="6">
    <location>
        <begin position="118"/>
        <end position="138"/>
    </location>
</feature>
<dbReference type="AlphaFoldDB" id="A0A2U9IN71"/>
<evidence type="ECO:0000256" key="4">
    <source>
        <dbReference type="ARBA" id="ARBA00022989"/>
    </source>
</evidence>
<dbReference type="PANTHER" id="PTHR38459">
    <property type="entry name" value="PROPHAGE BACTOPRENOL-LINKED GLUCOSE TRANSLOCASE HOMOLOG"/>
    <property type="match status" value="1"/>
</dbReference>
<proteinExistence type="inferred from homology"/>